<dbReference type="Pfam" id="PF01370">
    <property type="entry name" value="Epimerase"/>
    <property type="match status" value="1"/>
</dbReference>
<dbReference type="RefSeq" id="WP_012257986.1">
    <property type="nucleotide sequence ID" value="NC_010175.1"/>
</dbReference>
<dbReference type="EnsemblBacteria" id="ABY35332">
    <property type="protein sequence ID" value="ABY35332"/>
    <property type="gene ID" value="Caur_2120"/>
</dbReference>
<reference evidence="3" key="1">
    <citation type="journal article" date="2011" name="BMC Genomics">
        <title>Complete genome sequence of the filamentous anoxygenic phototrophic bacterium Chloroflexus aurantiacus.</title>
        <authorList>
            <person name="Tang K.H."/>
            <person name="Barry K."/>
            <person name="Chertkov O."/>
            <person name="Dalin E."/>
            <person name="Han C.S."/>
            <person name="Hauser L.J."/>
            <person name="Honchak B.M."/>
            <person name="Karbach L.E."/>
            <person name="Land M.L."/>
            <person name="Lapidus A."/>
            <person name="Larimer F.W."/>
            <person name="Mikhailova N."/>
            <person name="Pitluck S."/>
            <person name="Pierson B.K."/>
            <person name="Blankenship R.E."/>
        </authorList>
    </citation>
    <scope>NUCLEOTIDE SEQUENCE [LARGE SCALE GENOMIC DNA]</scope>
    <source>
        <strain evidence="3">ATCC 29366 / DSM 635 / J-10-fl</strain>
    </source>
</reference>
<dbReference type="SUPFAM" id="SSF51735">
    <property type="entry name" value="NAD(P)-binding Rossmann-fold domains"/>
    <property type="match status" value="1"/>
</dbReference>
<keyword evidence="3" id="KW-1185">Reference proteome</keyword>
<dbReference type="CDD" id="cd08946">
    <property type="entry name" value="SDR_e"/>
    <property type="match status" value="1"/>
</dbReference>
<accession>A9WF17</accession>
<proteinExistence type="predicted"/>
<evidence type="ECO:0000313" key="2">
    <source>
        <dbReference type="EMBL" id="ABY35332.1"/>
    </source>
</evidence>
<dbReference type="InterPro" id="IPR050177">
    <property type="entry name" value="Lipid_A_modif_metabolic_enz"/>
</dbReference>
<dbReference type="KEGG" id="cau:Caur_2120"/>
<dbReference type="eggNOG" id="COG0451">
    <property type="taxonomic scope" value="Bacteria"/>
</dbReference>
<dbReference type="Proteomes" id="UP000002008">
    <property type="component" value="Chromosome"/>
</dbReference>
<dbReference type="PANTHER" id="PTHR43245">
    <property type="entry name" value="BIFUNCTIONAL POLYMYXIN RESISTANCE PROTEIN ARNA"/>
    <property type="match status" value="1"/>
</dbReference>
<organism evidence="2 3">
    <name type="scientific">Chloroflexus aurantiacus (strain ATCC 29366 / DSM 635 / J-10-fl)</name>
    <dbReference type="NCBI Taxonomy" id="324602"/>
    <lineage>
        <taxon>Bacteria</taxon>
        <taxon>Bacillati</taxon>
        <taxon>Chloroflexota</taxon>
        <taxon>Chloroflexia</taxon>
        <taxon>Chloroflexales</taxon>
        <taxon>Chloroflexineae</taxon>
        <taxon>Chloroflexaceae</taxon>
        <taxon>Chloroflexus</taxon>
    </lineage>
</organism>
<dbReference type="EMBL" id="CP000909">
    <property type="protein sequence ID" value="ABY35332.1"/>
    <property type="molecule type" value="Genomic_DNA"/>
</dbReference>
<sequence length="346" mass="37937">MTSAKTPHALITGGAGYIGSLLTGVLLNQGWSVTVVDDLLFGGASLLGYWHHPRFRFAKGDICDPATLRATGDGIAVGDLPPASFDAVIHLAAIVGFPACQMVGPQVAWRYNFEGTKRVFAAAEAGRVGRFVFASTYSNYGLSPDGKPVTEESPLNPQSLYAETKIAAEQFLRENTAGAATMPILFRFATLFGVSPRTRFDLIINQFVLEAITRRKLIIYQRGYARSFVHVRDVCDAILLGLEAPEAVVNREIFNVGSDEGNYTKDEIVALVQRHVEGTVVEYKDLTFGGDMRDIRVSFAKIRERLGFRPRISVEQGIREVASVLTNGVIKDALDSQYRNAQFIVQ</sequence>
<evidence type="ECO:0000259" key="1">
    <source>
        <dbReference type="Pfam" id="PF01370"/>
    </source>
</evidence>
<dbReference type="PANTHER" id="PTHR43245:SF23">
    <property type="entry name" value="NAD(P)-BINDING DOMAIN-CONTAINING PROTEIN"/>
    <property type="match status" value="1"/>
</dbReference>
<gene>
    <name evidence="2" type="ordered locus">Caur_2120</name>
</gene>
<feature type="domain" description="NAD-dependent epimerase/dehydratase" evidence="1">
    <location>
        <begin position="9"/>
        <end position="257"/>
    </location>
</feature>
<dbReference type="InterPro" id="IPR036291">
    <property type="entry name" value="NAD(P)-bd_dom_sf"/>
</dbReference>
<name>A9WF17_CHLAA</name>
<dbReference type="PATRIC" id="fig|324602.8.peg.2402"/>
<dbReference type="InParanoid" id="A9WF17"/>
<evidence type="ECO:0000313" key="3">
    <source>
        <dbReference type="Proteomes" id="UP000002008"/>
    </source>
</evidence>
<dbReference type="Gene3D" id="3.40.50.720">
    <property type="entry name" value="NAD(P)-binding Rossmann-like Domain"/>
    <property type="match status" value="1"/>
</dbReference>
<protein>
    <submittedName>
        <fullName evidence="2">NAD-dependent epimerase/dehydratase</fullName>
    </submittedName>
</protein>
<dbReference type="AlphaFoldDB" id="A9WF17"/>
<dbReference type="HOGENOM" id="CLU_007383_4_0_0"/>
<dbReference type="STRING" id="324602.Caur_2120"/>
<dbReference type="InterPro" id="IPR001509">
    <property type="entry name" value="Epimerase_deHydtase"/>
</dbReference>